<reference evidence="3 4" key="1">
    <citation type="journal article" date="2011" name="J. Bacteriol.">
        <title>Complete genome of the cellulolytic ruminal bacterium Ruminococcus albus 7.</title>
        <authorList>
            <person name="Suen G."/>
            <person name="Stevenson D.M."/>
            <person name="Bruce D.C."/>
            <person name="Chertkov O."/>
            <person name="Copeland A."/>
            <person name="Cheng J.F."/>
            <person name="Detter C."/>
            <person name="Detter J.C."/>
            <person name="Goodwin L.A."/>
            <person name="Han C.S."/>
            <person name="Hauser L.J."/>
            <person name="Ivanova N.N."/>
            <person name="Kyrpides N.C."/>
            <person name="Land M.L."/>
            <person name="Lapidus A."/>
            <person name="Lucas S."/>
            <person name="Ovchinnikova G."/>
            <person name="Pitluck S."/>
            <person name="Tapia R."/>
            <person name="Woyke T."/>
            <person name="Boyum J."/>
            <person name="Mead D."/>
            <person name="Weimer P.J."/>
        </authorList>
    </citation>
    <scope>NUCLEOTIDE SEQUENCE [LARGE SCALE GENOMIC DNA]</scope>
    <source>
        <strain evidence="4">ATCC 27210 / DSM 20455 / JCM 14654 / NCDO 2250 / 7</strain>
    </source>
</reference>
<feature type="region of interest" description="Disordered" evidence="1">
    <location>
        <begin position="52"/>
        <end position="71"/>
    </location>
</feature>
<proteinExistence type="predicted"/>
<accession>E6UBS1</accession>
<dbReference type="Proteomes" id="UP000006919">
    <property type="component" value="Chromosome"/>
</dbReference>
<keyword evidence="2" id="KW-1133">Transmembrane helix</keyword>
<organism evidence="3 4">
    <name type="scientific">Ruminococcus albus (strain ATCC 27210 / DSM 20455 / JCM 14654 / NCDO 2250 / 7)</name>
    <dbReference type="NCBI Taxonomy" id="697329"/>
    <lineage>
        <taxon>Bacteria</taxon>
        <taxon>Bacillati</taxon>
        <taxon>Bacillota</taxon>
        <taxon>Clostridia</taxon>
        <taxon>Eubacteriales</taxon>
        <taxon>Oscillospiraceae</taxon>
        <taxon>Ruminococcus</taxon>
    </lineage>
</organism>
<dbReference type="AlphaFoldDB" id="E6UBS1"/>
<sequence length="121" mass="13684" precursor="true">MNHELLNLLGSLALKCGIIMVLIVLACLVTPRMAKWIQNKNPQLADKIERKGLAAPERVENTATGHSPQENYEVHSAFEASKEEDFDPNYKIYNQDIYALNFGKKKKKAEPPQEVSTDEDK</sequence>
<keyword evidence="2" id="KW-0472">Membrane</keyword>
<dbReference type="OrthoDB" id="1821771at2"/>
<evidence type="ECO:0000256" key="2">
    <source>
        <dbReference type="SAM" id="Phobius"/>
    </source>
</evidence>
<gene>
    <name evidence="3" type="ordered locus">Rumal_0101</name>
</gene>
<feature type="compositionally biased region" description="Polar residues" evidence="1">
    <location>
        <begin position="61"/>
        <end position="70"/>
    </location>
</feature>
<protein>
    <submittedName>
        <fullName evidence="3">Uncharacterized protein</fullName>
    </submittedName>
</protein>
<dbReference type="HOGENOM" id="CLU_165512_0_0_9"/>
<dbReference type="EMBL" id="CP002403">
    <property type="protein sequence ID" value="ADU20663.1"/>
    <property type="molecule type" value="Genomic_DNA"/>
</dbReference>
<feature type="transmembrane region" description="Helical" evidence="2">
    <location>
        <begin position="12"/>
        <end position="30"/>
    </location>
</feature>
<evidence type="ECO:0000313" key="4">
    <source>
        <dbReference type="Proteomes" id="UP000006919"/>
    </source>
</evidence>
<keyword evidence="2" id="KW-0812">Transmembrane</keyword>
<evidence type="ECO:0000313" key="3">
    <source>
        <dbReference type="EMBL" id="ADU20663.1"/>
    </source>
</evidence>
<dbReference type="eggNOG" id="ENOG50327Z2">
    <property type="taxonomic scope" value="Bacteria"/>
</dbReference>
<dbReference type="KEGG" id="ral:Rumal_0101"/>
<dbReference type="STRING" id="697329.Rumal_0101"/>
<name>E6UBS1_RUMA7</name>
<evidence type="ECO:0000256" key="1">
    <source>
        <dbReference type="SAM" id="MobiDB-lite"/>
    </source>
</evidence>
<dbReference type="RefSeq" id="WP_013496857.1">
    <property type="nucleotide sequence ID" value="NC_014833.1"/>
</dbReference>